<protein>
    <submittedName>
        <fullName evidence="2">Uncharacterized protein</fullName>
    </submittedName>
</protein>
<dbReference type="EMBL" id="CM000784">
    <property type="protein sequence ID" value="AQK90457.1"/>
    <property type="molecule type" value="Genomic_DNA"/>
</dbReference>
<feature type="region of interest" description="Disordered" evidence="1">
    <location>
        <begin position="142"/>
        <end position="170"/>
    </location>
</feature>
<evidence type="ECO:0000313" key="2">
    <source>
        <dbReference type="EMBL" id="AQK90457.1"/>
    </source>
</evidence>
<feature type="compositionally biased region" description="Basic and acidic residues" evidence="1">
    <location>
        <begin position="157"/>
        <end position="170"/>
    </location>
</feature>
<sequence length="230" mass="25002">MLRKVPSRGEESESQLAVEAWNRQGFGDISPGKSAKKAKSGDEDSGKYVKGKSPLKLSSSHANVAGSLSEHSESMKIGKCYEGTKGYLDSQGNEDEEFNESEDDLLDSQELDEFIKDDEFIPSPAQEKKKLHLIITEEASKNVGAKKGGPTEGEAAEGVRRSSRLESSEDMKIADKAATRAIAKDAFINKGSSYNPFSVLNTDNVVLMDVAHRIGVDLEKVVKFSTGKKL</sequence>
<reference evidence="2" key="1">
    <citation type="submission" date="2015-12" db="EMBL/GenBank/DDBJ databases">
        <title>Update maize B73 reference genome by single molecule sequencing technologies.</title>
        <authorList>
            <consortium name="Maize Genome Sequencing Project"/>
            <person name="Ware D."/>
        </authorList>
    </citation>
    <scope>NUCLEOTIDE SEQUENCE</scope>
    <source>
        <tissue evidence="2">Seedling</tissue>
    </source>
</reference>
<accession>A0A1D6FET4</accession>
<dbReference type="InParanoid" id="A0A1D6FET4"/>
<feature type="region of interest" description="Disordered" evidence="1">
    <location>
        <begin position="1"/>
        <end position="104"/>
    </location>
</feature>
<dbReference type="AlphaFoldDB" id="A0A1D6FET4"/>
<feature type="compositionally biased region" description="Acidic residues" evidence="1">
    <location>
        <begin position="92"/>
        <end position="104"/>
    </location>
</feature>
<organism evidence="2">
    <name type="scientific">Zea mays</name>
    <name type="common">Maize</name>
    <dbReference type="NCBI Taxonomy" id="4577"/>
    <lineage>
        <taxon>Eukaryota</taxon>
        <taxon>Viridiplantae</taxon>
        <taxon>Streptophyta</taxon>
        <taxon>Embryophyta</taxon>
        <taxon>Tracheophyta</taxon>
        <taxon>Spermatophyta</taxon>
        <taxon>Magnoliopsida</taxon>
        <taxon>Liliopsida</taxon>
        <taxon>Poales</taxon>
        <taxon>Poaceae</taxon>
        <taxon>PACMAD clade</taxon>
        <taxon>Panicoideae</taxon>
        <taxon>Andropogonodae</taxon>
        <taxon>Andropogoneae</taxon>
        <taxon>Tripsacinae</taxon>
        <taxon>Zea</taxon>
    </lineage>
</organism>
<gene>
    <name evidence="2" type="ORF">ZEAMMB73_Zm00001d008707</name>
</gene>
<name>A0A1D6FET4_MAIZE</name>
<evidence type="ECO:0000256" key="1">
    <source>
        <dbReference type="SAM" id="MobiDB-lite"/>
    </source>
</evidence>
<proteinExistence type="predicted"/>